<dbReference type="AlphaFoldDB" id="A0A261FES7"/>
<protein>
    <recommendedName>
        <fullName evidence="1">Non-reducing end beta-L-arabinofuranosidase-like GH127 catalytic domain-containing protein</fullName>
    </recommendedName>
</protein>
<dbReference type="PANTHER" id="PTHR31151">
    <property type="entry name" value="PROLINE-TRNA LIGASE (DUF1680)"/>
    <property type="match status" value="1"/>
</dbReference>
<evidence type="ECO:0000259" key="1">
    <source>
        <dbReference type="Pfam" id="PF07944"/>
    </source>
</evidence>
<evidence type="ECO:0000313" key="2">
    <source>
        <dbReference type="EMBL" id="OZG57588.1"/>
    </source>
</evidence>
<dbReference type="Pfam" id="PF07944">
    <property type="entry name" value="Beta-AFase-like_GH127_cat"/>
    <property type="match status" value="1"/>
</dbReference>
<gene>
    <name evidence="2" type="ORF">BMYO_1907</name>
</gene>
<reference evidence="2 3" key="1">
    <citation type="journal article" date="2017" name="BMC Genomics">
        <title>Comparative genomic and phylogenomic analyses of the Bifidobacteriaceae family.</title>
        <authorList>
            <person name="Lugli G.A."/>
            <person name="Milani C."/>
            <person name="Turroni F."/>
            <person name="Duranti S."/>
            <person name="Mancabelli L."/>
            <person name="Mangifesta M."/>
            <person name="Ferrario C."/>
            <person name="Modesto M."/>
            <person name="Mattarelli P."/>
            <person name="Jiri K."/>
            <person name="van Sinderen D."/>
            <person name="Ventura M."/>
        </authorList>
    </citation>
    <scope>NUCLEOTIDE SEQUENCE [LARGE SCALE GENOMIC DNA]</scope>
    <source>
        <strain evidence="2 3">DSM 100196</strain>
    </source>
</reference>
<dbReference type="RefSeq" id="WP_094668308.1">
    <property type="nucleotide sequence ID" value="NZ_MWWW01000027.1"/>
</dbReference>
<dbReference type="OrthoDB" id="9757939at2"/>
<comment type="caution">
    <text evidence="2">The sequence shown here is derived from an EMBL/GenBank/DDBJ whole genome shotgun (WGS) entry which is preliminary data.</text>
</comment>
<sequence>MAQYRFQTFDLNQVSITGGVFRRRADAVRRFLLEFDLDRLMHTFRLNAGLPSSAEPLGGWEGEQAGIRGHCVGHYLSAVSKYYGGDHDQAFKDRADRIVAIMGECVRDDGYLSAFPSEVLDQLESWENHGVEVPYYTLHKILQGLLDAHRYVGNRQALELALNLGHYIGQRFEKLSAWKTDGVLRATKVDPTNEFGGIGDALYTLYDLTGDEDVLRTAGIFDRDYFTGALSRGEDVLEDLHANTHLPMIIAALHRYDITHDIRFLTAATNGYRFIAGRMFANGNTSSKASHPDPNAISERAEHWGAYGDLSGALTGGESESCCAHNLSVIARRLFEITGDVTYLRELEQLKFNAVINCLDERTGQSLYHQPLGVGVHKKFGRPYLDFWCCTGTGWEAGSHMQRDIWFHSTAVDGVVSAGANADAGVPLVVLAELIPSRLDWAEAGIGLTLDTDWPNRTISSIDVAVHAPTRFTLAMMADRVSEVTLTHGRAMDERETAAPADVVTTVRDGLYLFTATFHDGDRVALDLRADIELVPLPGDSTRQAVRYGNVLLASLGGAAELGPITVNELDASATRHEDDRYGLSIDVCPPHVANADMLRLVPIYAIADEEYSVYLNVNDAATASASTSPAVGGRTESEATTLAGGYGFHEAAIKDTLTPTH</sequence>
<dbReference type="InterPro" id="IPR008928">
    <property type="entry name" value="6-hairpin_glycosidase_sf"/>
</dbReference>
<feature type="domain" description="Non-reducing end beta-L-arabinofuranosidase-like GH127 catalytic" evidence="1">
    <location>
        <begin position="13"/>
        <end position="400"/>
    </location>
</feature>
<dbReference type="EMBL" id="MWWW01000027">
    <property type="protein sequence ID" value="OZG57588.1"/>
    <property type="molecule type" value="Genomic_DNA"/>
</dbReference>
<dbReference type="PANTHER" id="PTHR31151:SF0">
    <property type="entry name" value="PROLINE-TRNA LIGASE (DUF1680)"/>
    <property type="match status" value="1"/>
</dbReference>
<name>A0A261FES7_9BIFI</name>
<keyword evidence="3" id="KW-1185">Reference proteome</keyword>
<dbReference type="GO" id="GO:0005975">
    <property type="term" value="P:carbohydrate metabolic process"/>
    <property type="evidence" value="ECO:0007669"/>
    <property type="project" value="InterPro"/>
</dbReference>
<dbReference type="SUPFAM" id="SSF48208">
    <property type="entry name" value="Six-hairpin glycosidases"/>
    <property type="match status" value="1"/>
</dbReference>
<organism evidence="2 3">
    <name type="scientific">Bifidobacterium myosotis</name>
    <dbReference type="NCBI Taxonomy" id="1630166"/>
    <lineage>
        <taxon>Bacteria</taxon>
        <taxon>Bacillati</taxon>
        <taxon>Actinomycetota</taxon>
        <taxon>Actinomycetes</taxon>
        <taxon>Bifidobacteriales</taxon>
        <taxon>Bifidobacteriaceae</taxon>
        <taxon>Bifidobacterium</taxon>
    </lineage>
</organism>
<evidence type="ECO:0000313" key="3">
    <source>
        <dbReference type="Proteomes" id="UP000216871"/>
    </source>
</evidence>
<dbReference type="InterPro" id="IPR012878">
    <property type="entry name" value="Beta-AFase-like_GH127_cat"/>
</dbReference>
<dbReference type="Proteomes" id="UP000216871">
    <property type="component" value="Unassembled WGS sequence"/>
</dbReference>
<proteinExistence type="predicted"/>
<accession>A0A261FES7</accession>